<feature type="compositionally biased region" description="Basic and acidic residues" evidence="1">
    <location>
        <begin position="386"/>
        <end position="410"/>
    </location>
</feature>
<reference evidence="3" key="1">
    <citation type="submission" date="2023-10" db="EMBL/GenBank/DDBJ databases">
        <title>Genome assembly of Pristionchus species.</title>
        <authorList>
            <person name="Yoshida K."/>
            <person name="Sommer R.J."/>
        </authorList>
    </citation>
    <scope>NUCLEOTIDE SEQUENCE</scope>
    <source>
        <strain evidence="3">RS5133</strain>
    </source>
</reference>
<feature type="compositionally biased region" description="Basic residues" evidence="1">
    <location>
        <begin position="372"/>
        <end position="385"/>
    </location>
</feature>
<name>A0AAV5VNN6_9BILA</name>
<evidence type="ECO:0000256" key="1">
    <source>
        <dbReference type="SAM" id="MobiDB-lite"/>
    </source>
</evidence>
<accession>A0AAV5VNN6</accession>
<feature type="transmembrane region" description="Helical" evidence="2">
    <location>
        <begin position="151"/>
        <end position="177"/>
    </location>
</feature>
<evidence type="ECO:0000313" key="4">
    <source>
        <dbReference type="Proteomes" id="UP001432322"/>
    </source>
</evidence>
<protein>
    <submittedName>
        <fullName evidence="3">Uncharacterized protein</fullName>
    </submittedName>
</protein>
<gene>
    <name evidence="3" type="ORF">PFISCL1PPCAC_12345</name>
</gene>
<dbReference type="AlphaFoldDB" id="A0AAV5VNN6"/>
<dbReference type="EMBL" id="BTSY01000003">
    <property type="protein sequence ID" value="GMT21048.1"/>
    <property type="molecule type" value="Genomic_DNA"/>
</dbReference>
<feature type="compositionally biased region" description="Low complexity" evidence="1">
    <location>
        <begin position="570"/>
        <end position="581"/>
    </location>
</feature>
<feature type="compositionally biased region" description="Basic and acidic residues" evidence="1">
    <location>
        <begin position="455"/>
        <end position="502"/>
    </location>
</feature>
<feature type="compositionally biased region" description="Polar residues" evidence="1">
    <location>
        <begin position="582"/>
        <end position="591"/>
    </location>
</feature>
<dbReference type="Proteomes" id="UP001432322">
    <property type="component" value="Unassembled WGS sequence"/>
</dbReference>
<keyword evidence="2" id="KW-1133">Transmembrane helix</keyword>
<feature type="region of interest" description="Disordered" evidence="1">
    <location>
        <begin position="274"/>
        <end position="312"/>
    </location>
</feature>
<feature type="compositionally biased region" description="Basic residues" evidence="1">
    <location>
        <begin position="443"/>
        <end position="454"/>
    </location>
</feature>
<proteinExistence type="predicted"/>
<dbReference type="PANTHER" id="PTHR36694:SF11">
    <property type="entry name" value="LP21121P-RELATED"/>
    <property type="match status" value="1"/>
</dbReference>
<keyword evidence="2" id="KW-0472">Membrane</keyword>
<dbReference type="PANTHER" id="PTHR36694">
    <property type="entry name" value="PASIFLORA 1, ISOFORM A-RELATED"/>
    <property type="match status" value="1"/>
</dbReference>
<keyword evidence="2" id="KW-0812">Transmembrane</keyword>
<organism evidence="3 4">
    <name type="scientific">Pristionchus fissidentatus</name>
    <dbReference type="NCBI Taxonomy" id="1538716"/>
    <lineage>
        <taxon>Eukaryota</taxon>
        <taxon>Metazoa</taxon>
        <taxon>Ecdysozoa</taxon>
        <taxon>Nematoda</taxon>
        <taxon>Chromadorea</taxon>
        <taxon>Rhabditida</taxon>
        <taxon>Rhabditina</taxon>
        <taxon>Diplogasteromorpha</taxon>
        <taxon>Diplogasteroidea</taxon>
        <taxon>Neodiplogasteridae</taxon>
        <taxon>Pristionchus</taxon>
    </lineage>
</organism>
<feature type="compositionally biased region" description="Pro residues" evidence="1">
    <location>
        <begin position="275"/>
        <end position="286"/>
    </location>
</feature>
<keyword evidence="4" id="KW-1185">Reference proteome</keyword>
<sequence length="591" mass="68295">VSGDHRDEGCNPCCCWNLKDGAVTVGIWSLVFSIAQLGLMGWQMAAIKYEKDRAANTLLPNYNTYGRYDVPSYYESYWQSPEERYYTGLFIIQILCLISVFFLLFASIALIYGVHTWSRYLMFPWFICQLSAILTSLAYCIMWWAGDVRDYWLALTILEIIGVIINIYCLVAVIVFYRRIQQETDYYEGKNRSVVYRSTRSVRSSRRDLLENQFDSYDGNGGPFPEHERIERARHPQQYPPGYAPNNQPSYMMNPPNNVYNQQPFQPVLKSFPQPTHPPVANPPYPIEGYEKEPGRAGRPRSASTLWDADDPVGSWVKDQQEIALLSGVRRPPPDEANSEPAVGTPVRNLGDMFPLQHSRSVPSMYDDDHRNHHKRRGSSRRRRSGDRDRDRDRRDRDRRDRDRDRDDRDRRHKSRNRASSVGRGEYTSAYYSSESDTDFSRQRHGSSRHRRSGRSRDGRRPSTESESERTDRSQQRRRRRDDDTGRRSRAGDRERRGARDEEKDDFPLSGGLTIPQHIVIPPSAGTRGPDGRLEPQKYQINSEIVIKYDKEDDGSVRVLPAALAAEAAANARNRRPLPSAQNNQRIQSTF</sequence>
<evidence type="ECO:0000256" key="2">
    <source>
        <dbReference type="SAM" id="Phobius"/>
    </source>
</evidence>
<feature type="region of interest" description="Disordered" evidence="1">
    <location>
        <begin position="327"/>
        <end position="535"/>
    </location>
</feature>
<evidence type="ECO:0000313" key="3">
    <source>
        <dbReference type="EMBL" id="GMT21048.1"/>
    </source>
</evidence>
<feature type="transmembrane region" description="Helical" evidence="2">
    <location>
        <begin position="85"/>
        <end position="111"/>
    </location>
</feature>
<comment type="caution">
    <text evidence="3">The sequence shown here is derived from an EMBL/GenBank/DDBJ whole genome shotgun (WGS) entry which is preliminary data.</text>
</comment>
<feature type="region of interest" description="Disordered" evidence="1">
    <location>
        <begin position="570"/>
        <end position="591"/>
    </location>
</feature>
<feature type="transmembrane region" description="Helical" evidence="2">
    <location>
        <begin position="123"/>
        <end position="145"/>
    </location>
</feature>
<feature type="non-terminal residue" evidence="3">
    <location>
        <position position="1"/>
    </location>
</feature>